<dbReference type="RefSeq" id="WP_102074191.1">
    <property type="nucleotide sequence ID" value="NZ_PDNW01000009.1"/>
</dbReference>
<dbReference type="EMBL" id="PDNW01000009">
    <property type="protein sequence ID" value="PLC49640.1"/>
    <property type="molecule type" value="Genomic_DNA"/>
</dbReference>
<dbReference type="Pfam" id="PF10006">
    <property type="entry name" value="DUF2249"/>
    <property type="match status" value="1"/>
</dbReference>
<evidence type="ECO:0000313" key="2">
    <source>
        <dbReference type="EMBL" id="PLC49640.1"/>
    </source>
</evidence>
<dbReference type="Proteomes" id="UP000234190">
    <property type="component" value="Unassembled WGS sequence"/>
</dbReference>
<feature type="domain" description="DUF2249" evidence="1">
    <location>
        <begin position="12"/>
        <end position="77"/>
    </location>
</feature>
<dbReference type="AlphaFoldDB" id="A0A2N4U3P7"/>
<organism evidence="2 3">
    <name type="scientific">Pollutimonas subterranea</name>
    <dbReference type="NCBI Taxonomy" id="2045210"/>
    <lineage>
        <taxon>Bacteria</taxon>
        <taxon>Pseudomonadati</taxon>
        <taxon>Pseudomonadota</taxon>
        <taxon>Betaproteobacteria</taxon>
        <taxon>Burkholderiales</taxon>
        <taxon>Alcaligenaceae</taxon>
        <taxon>Pollutimonas</taxon>
    </lineage>
</organism>
<proteinExistence type="predicted"/>
<name>A0A2N4U3P7_9BURK</name>
<accession>A0A2N4U3P7</accession>
<dbReference type="InterPro" id="IPR036868">
    <property type="entry name" value="TusA-like_sf"/>
</dbReference>
<keyword evidence="3" id="KW-1185">Reference proteome</keyword>
<dbReference type="InterPro" id="IPR018720">
    <property type="entry name" value="DUF2249"/>
</dbReference>
<sequence>MTTPQSENEILLDTRGLPPPEPLELVLEALGDLQPHQCLRMLVDREPRPLYAILDDNNFQYETTTSPDYRYELLIWHKR</sequence>
<comment type="caution">
    <text evidence="2">The sequence shown here is derived from an EMBL/GenBank/DDBJ whole genome shotgun (WGS) entry which is preliminary data.</text>
</comment>
<gene>
    <name evidence="2" type="ORF">CR159_11990</name>
</gene>
<reference evidence="2 3" key="1">
    <citation type="submission" date="2017-10" db="EMBL/GenBank/DDBJ databases">
        <title>Two draft genome sequences of Pusillimonas sp. strains isolated from a nitrate- and radionuclide-contaminated groundwater in Russia.</title>
        <authorList>
            <person name="Grouzdev D.S."/>
            <person name="Tourova T.P."/>
            <person name="Goeva M.A."/>
            <person name="Babich T.L."/>
            <person name="Sokolova D.S."/>
            <person name="Abdullin R."/>
            <person name="Poltaraus A.B."/>
            <person name="Toshchakov S.V."/>
            <person name="Nazina T.N."/>
        </authorList>
    </citation>
    <scope>NUCLEOTIDE SEQUENCE [LARGE SCALE GENOMIC DNA]</scope>
    <source>
        <strain evidence="2 3">JR1/69-3-13</strain>
    </source>
</reference>
<evidence type="ECO:0000259" key="1">
    <source>
        <dbReference type="Pfam" id="PF10006"/>
    </source>
</evidence>
<protein>
    <recommendedName>
        <fullName evidence="1">DUF2249 domain-containing protein</fullName>
    </recommendedName>
</protein>
<evidence type="ECO:0000313" key="3">
    <source>
        <dbReference type="Proteomes" id="UP000234190"/>
    </source>
</evidence>
<dbReference type="SUPFAM" id="SSF64307">
    <property type="entry name" value="SirA-like"/>
    <property type="match status" value="1"/>
</dbReference>
<dbReference type="OrthoDB" id="151621at2"/>